<comment type="caution">
    <text evidence="12">The sequence shown here is derived from an EMBL/GenBank/DDBJ whole genome shotgun (WGS) entry which is preliminary data.</text>
</comment>
<evidence type="ECO:0000259" key="11">
    <source>
        <dbReference type="PROSITE" id="PS00907"/>
    </source>
</evidence>
<keyword evidence="7" id="KW-0963">Cytoplasm</keyword>
<dbReference type="InterPro" id="IPR038071">
    <property type="entry name" value="UROD/MetE-like_sf"/>
</dbReference>
<sequence>MLTLRCGTHTDEARRAAREKIQSVPAPQTDPAVPAPQTGEPALLAAARRRQSDAAEGNRLPVWFMRQAGRSLPEYHKVRAGLGMLETCARPELVTEITLQPVRRYGVDGAVLYSDIMAPLQAAGIGLDIKPGVGPVIDEPIRDRAGLDRLRPLDPASVEHVAEAVRLLVAELGTTPLIGFAGAPFTLASYLVEGGPSKDYARTKALMVGDPALWHDLCERLADIAADFLAVQIGAGARIVQLFDSWVGSLSLADYRVSVAEHSARVLARARELGVPTIHFGVGTGELLPAMADAGADVVGVDWRIPLAEASRRIGPDHAVQGNLDPALLGAPWPVVADRVRSVIRSGAQAPGHIFNLGHGVPPTTDPDVLAKIVDLVHAEGPALRSEVTR</sequence>
<comment type="catalytic activity">
    <reaction evidence="7 8">
        <text>uroporphyrinogen III + 4 H(+) = coproporphyrinogen III + 4 CO2</text>
        <dbReference type="Rhea" id="RHEA:19865"/>
        <dbReference type="ChEBI" id="CHEBI:15378"/>
        <dbReference type="ChEBI" id="CHEBI:16526"/>
        <dbReference type="ChEBI" id="CHEBI:57308"/>
        <dbReference type="ChEBI" id="CHEBI:57309"/>
        <dbReference type="EC" id="4.1.1.37"/>
    </reaction>
</comment>
<evidence type="ECO:0000313" key="13">
    <source>
        <dbReference type="Proteomes" id="UP000613840"/>
    </source>
</evidence>
<feature type="domain" description="Uroporphyrinogen decarboxylase (URO-D)" evidence="10">
    <location>
        <begin position="61"/>
        <end position="70"/>
    </location>
</feature>
<protein>
    <recommendedName>
        <fullName evidence="3 7">Uroporphyrinogen decarboxylase</fullName>
        <shortName evidence="7">UPD</shortName>
        <shortName evidence="7">URO-D</shortName>
        <ecNumber evidence="3 7">4.1.1.37</ecNumber>
    </recommendedName>
</protein>
<dbReference type="CDD" id="cd00717">
    <property type="entry name" value="URO-D"/>
    <property type="match status" value="1"/>
</dbReference>
<dbReference type="HAMAP" id="MF_00218">
    <property type="entry name" value="URO_D"/>
    <property type="match status" value="1"/>
</dbReference>
<comment type="similarity">
    <text evidence="2 7 9">Belongs to the uroporphyrinogen decarboxylase family.</text>
</comment>
<evidence type="ECO:0000313" key="12">
    <source>
        <dbReference type="EMBL" id="GGL51810.1"/>
    </source>
</evidence>
<dbReference type="EC" id="4.1.1.37" evidence="3 7"/>
<gene>
    <name evidence="7 12" type="primary">hemE</name>
    <name evidence="12" type="ORF">GCM10011575_07570</name>
</gene>
<feature type="site" description="Transition state stabilizer" evidence="7">
    <location>
        <position position="115"/>
    </location>
</feature>
<evidence type="ECO:0000256" key="3">
    <source>
        <dbReference type="ARBA" id="ARBA00012288"/>
    </source>
</evidence>
<keyword evidence="6 7" id="KW-0627">Porphyrin biosynthesis</keyword>
<proteinExistence type="inferred from homology"/>
<comment type="subunit">
    <text evidence="7">Homodimer.</text>
</comment>
<evidence type="ECO:0000256" key="6">
    <source>
        <dbReference type="ARBA" id="ARBA00023244"/>
    </source>
</evidence>
<dbReference type="PANTHER" id="PTHR21091:SF169">
    <property type="entry name" value="UROPORPHYRINOGEN DECARBOXYLASE"/>
    <property type="match status" value="1"/>
</dbReference>
<evidence type="ECO:0000259" key="10">
    <source>
        <dbReference type="PROSITE" id="PS00906"/>
    </source>
</evidence>
<dbReference type="PROSITE" id="PS00907">
    <property type="entry name" value="UROD_2"/>
    <property type="match status" value="1"/>
</dbReference>
<dbReference type="SUPFAM" id="SSF51726">
    <property type="entry name" value="UROD/MetE-like"/>
    <property type="match status" value="1"/>
</dbReference>
<comment type="function">
    <text evidence="7">Catalyzes the decarboxylation of four acetate groups of uroporphyrinogen-III to yield coproporphyrinogen-III.</text>
</comment>
<evidence type="ECO:0000256" key="9">
    <source>
        <dbReference type="RuleBase" id="RU004169"/>
    </source>
</evidence>
<feature type="binding site" evidence="7">
    <location>
        <position position="190"/>
    </location>
    <ligand>
        <name>substrate</name>
    </ligand>
</feature>
<evidence type="ECO:0000256" key="4">
    <source>
        <dbReference type="ARBA" id="ARBA00022793"/>
    </source>
</evidence>
<keyword evidence="4 7" id="KW-0210">Decarboxylase</keyword>
<accession>A0A917S1V5</accession>
<dbReference type="PROSITE" id="PS00906">
    <property type="entry name" value="UROD_1"/>
    <property type="match status" value="1"/>
</dbReference>
<dbReference type="EMBL" id="BMMZ01000002">
    <property type="protein sequence ID" value="GGL51810.1"/>
    <property type="molecule type" value="Genomic_DNA"/>
</dbReference>
<evidence type="ECO:0000256" key="1">
    <source>
        <dbReference type="ARBA" id="ARBA00004804"/>
    </source>
</evidence>
<dbReference type="AlphaFoldDB" id="A0A917S1V5"/>
<evidence type="ECO:0000256" key="5">
    <source>
        <dbReference type="ARBA" id="ARBA00023239"/>
    </source>
</evidence>
<evidence type="ECO:0000256" key="8">
    <source>
        <dbReference type="RuleBase" id="RU000554"/>
    </source>
</evidence>
<keyword evidence="13" id="KW-1185">Reference proteome</keyword>
<dbReference type="Proteomes" id="UP000613840">
    <property type="component" value="Unassembled WGS sequence"/>
</dbReference>
<comment type="pathway">
    <text evidence="1 7 8">Porphyrin-containing compound metabolism; protoporphyrin-IX biosynthesis; coproporphyrinogen-III from 5-aminolevulinate: step 4/4.</text>
</comment>
<reference evidence="12" key="2">
    <citation type="submission" date="2020-09" db="EMBL/GenBank/DDBJ databases">
        <authorList>
            <person name="Sun Q."/>
            <person name="Zhou Y."/>
        </authorList>
    </citation>
    <scope>NUCLEOTIDE SEQUENCE</scope>
    <source>
        <strain evidence="12">CGMCC 4.7306</strain>
    </source>
</reference>
<dbReference type="InterPro" id="IPR006361">
    <property type="entry name" value="Uroporphyrinogen_deCO2ase_HemE"/>
</dbReference>
<evidence type="ECO:0000256" key="2">
    <source>
        <dbReference type="ARBA" id="ARBA00009935"/>
    </source>
</evidence>
<keyword evidence="5 7" id="KW-0456">Lyase</keyword>
<evidence type="ECO:0000256" key="7">
    <source>
        <dbReference type="HAMAP-Rule" id="MF_00218"/>
    </source>
</evidence>
<feature type="binding site" evidence="7">
    <location>
        <position position="245"/>
    </location>
    <ligand>
        <name>substrate</name>
    </ligand>
</feature>
<comment type="subcellular location">
    <subcellularLocation>
        <location evidence="7">Cytoplasm</location>
    </subcellularLocation>
</comment>
<feature type="binding site" evidence="7">
    <location>
        <position position="115"/>
    </location>
    <ligand>
        <name>substrate</name>
    </ligand>
</feature>
<dbReference type="GO" id="GO:0006782">
    <property type="term" value="P:protoporphyrinogen IX biosynthetic process"/>
    <property type="evidence" value="ECO:0007669"/>
    <property type="project" value="UniProtKB-UniRule"/>
</dbReference>
<feature type="binding site" evidence="7">
    <location>
        <begin position="66"/>
        <end position="70"/>
    </location>
    <ligand>
        <name>substrate</name>
    </ligand>
</feature>
<dbReference type="GO" id="GO:0004853">
    <property type="term" value="F:uroporphyrinogen decarboxylase activity"/>
    <property type="evidence" value="ECO:0007669"/>
    <property type="project" value="UniProtKB-UniRule"/>
</dbReference>
<dbReference type="Gene3D" id="3.20.20.210">
    <property type="match status" value="1"/>
</dbReference>
<reference evidence="12" key="1">
    <citation type="journal article" date="2014" name="Int. J. Syst. Evol. Microbiol.">
        <title>Complete genome sequence of Corynebacterium casei LMG S-19264T (=DSM 44701T), isolated from a smear-ripened cheese.</title>
        <authorList>
            <consortium name="US DOE Joint Genome Institute (JGI-PGF)"/>
            <person name="Walter F."/>
            <person name="Albersmeier A."/>
            <person name="Kalinowski J."/>
            <person name="Ruckert C."/>
        </authorList>
    </citation>
    <scope>NUCLEOTIDE SEQUENCE</scope>
    <source>
        <strain evidence="12">CGMCC 4.7306</strain>
    </source>
</reference>
<dbReference type="Pfam" id="PF01208">
    <property type="entry name" value="URO-D"/>
    <property type="match status" value="1"/>
</dbReference>
<dbReference type="PANTHER" id="PTHR21091">
    <property type="entry name" value="METHYLTETRAHYDROFOLATE:HOMOCYSTEINE METHYLTRANSFERASE RELATED"/>
    <property type="match status" value="1"/>
</dbReference>
<dbReference type="NCBIfam" id="TIGR01464">
    <property type="entry name" value="hemE"/>
    <property type="match status" value="1"/>
</dbReference>
<name>A0A917S1V5_9ACTN</name>
<dbReference type="InterPro" id="IPR000257">
    <property type="entry name" value="Uroporphyrinogen_deCOase"/>
</dbReference>
<organism evidence="12 13">
    <name type="scientific">Microlunatus endophyticus</name>
    <dbReference type="NCBI Taxonomy" id="1716077"/>
    <lineage>
        <taxon>Bacteria</taxon>
        <taxon>Bacillati</taxon>
        <taxon>Actinomycetota</taxon>
        <taxon>Actinomycetes</taxon>
        <taxon>Propionibacteriales</taxon>
        <taxon>Propionibacteriaceae</taxon>
        <taxon>Microlunatus</taxon>
    </lineage>
</organism>
<feature type="domain" description="Uroporphyrinogen decarboxylase (URO-D)" evidence="11">
    <location>
        <begin position="178"/>
        <end position="194"/>
    </location>
</feature>
<feature type="binding site" evidence="7">
    <location>
        <position position="359"/>
    </location>
    <ligand>
        <name>substrate</name>
    </ligand>
</feature>
<comment type="caution">
    <text evidence="7">Lacks conserved residue(s) required for the propagation of feature annotation.</text>
</comment>
<dbReference type="GO" id="GO:0005829">
    <property type="term" value="C:cytosol"/>
    <property type="evidence" value="ECO:0007669"/>
    <property type="project" value="TreeGrafter"/>
</dbReference>